<evidence type="ECO:0000259" key="1">
    <source>
        <dbReference type="Pfam" id="PF01326"/>
    </source>
</evidence>
<dbReference type="InterPro" id="IPR051549">
    <property type="entry name" value="PEP_Utilizing_Enz"/>
</dbReference>
<dbReference type="InterPro" id="IPR002192">
    <property type="entry name" value="PPDK_AMP/ATP-bd"/>
</dbReference>
<organism evidence="2 3">
    <name type="scientific">Candidatus Lloydbacteria bacterium RIFCSPHIGHO2_02_FULL_54_17</name>
    <dbReference type="NCBI Taxonomy" id="1798664"/>
    <lineage>
        <taxon>Bacteria</taxon>
        <taxon>Candidatus Lloydiibacteriota</taxon>
    </lineage>
</organism>
<comment type="caution">
    <text evidence="2">The sequence shown here is derived from an EMBL/GenBank/DDBJ whole genome shotgun (WGS) entry which is preliminary data.</text>
</comment>
<evidence type="ECO:0000313" key="3">
    <source>
        <dbReference type="Proteomes" id="UP000178636"/>
    </source>
</evidence>
<dbReference type="AlphaFoldDB" id="A0A1G2DK13"/>
<dbReference type="EMBL" id="MHLO01000006">
    <property type="protein sequence ID" value="OGZ13230.1"/>
    <property type="molecule type" value="Genomic_DNA"/>
</dbReference>
<name>A0A1G2DK13_9BACT</name>
<proteinExistence type="predicted"/>
<dbReference type="Pfam" id="PF01326">
    <property type="entry name" value="PPDK_N"/>
    <property type="match status" value="1"/>
</dbReference>
<dbReference type="Gene3D" id="3.30.1490.20">
    <property type="entry name" value="ATP-grasp fold, A domain"/>
    <property type="match status" value="1"/>
</dbReference>
<accession>A0A1G2DK13</accession>
<dbReference type="PANTHER" id="PTHR43615:SF1">
    <property type="entry name" value="PPDK_N DOMAIN-CONTAINING PROTEIN"/>
    <property type="match status" value="1"/>
</dbReference>
<dbReference type="STRING" id="1798664.A3C93_02030"/>
<dbReference type="SUPFAM" id="SSF56059">
    <property type="entry name" value="Glutathione synthetase ATP-binding domain-like"/>
    <property type="match status" value="1"/>
</dbReference>
<dbReference type="Proteomes" id="UP000178636">
    <property type="component" value="Unassembled WGS sequence"/>
</dbReference>
<reference evidence="2 3" key="1">
    <citation type="journal article" date="2016" name="Nat. Commun.">
        <title>Thousands of microbial genomes shed light on interconnected biogeochemical processes in an aquifer system.</title>
        <authorList>
            <person name="Anantharaman K."/>
            <person name="Brown C.T."/>
            <person name="Hug L.A."/>
            <person name="Sharon I."/>
            <person name="Castelle C.J."/>
            <person name="Probst A.J."/>
            <person name="Thomas B.C."/>
            <person name="Singh A."/>
            <person name="Wilkins M.J."/>
            <person name="Karaoz U."/>
            <person name="Brodie E.L."/>
            <person name="Williams K.H."/>
            <person name="Hubbard S.S."/>
            <person name="Banfield J.F."/>
        </authorList>
    </citation>
    <scope>NUCLEOTIDE SEQUENCE [LARGE SCALE GENOMIC DNA]</scope>
</reference>
<evidence type="ECO:0000313" key="2">
    <source>
        <dbReference type="EMBL" id="OGZ13230.1"/>
    </source>
</evidence>
<sequence>MTEPPDDILPIAALSRGDPSRYGGKAVTLGVLSLHHFDVPSGIALPSSLTALLAEKSDAEILSLLQRHIKNDGLYAVRSSAPVEDGRAHAWAGLFSSFLDVGFRDLPEHIRACVRSATSERVRAYATRLNVEFRGGMPIIIQHMLRPDRAGVAFSRHPLYPQKNIAIVEAVRGTAEKLVSGTETPERYVIDRVTKTVIETDGDAEILKDDALRSIVDACERIESLLGFPVDVEWAMENDTLFILQARPITGTRY</sequence>
<dbReference type="Gene3D" id="3.30.470.20">
    <property type="entry name" value="ATP-grasp fold, B domain"/>
    <property type="match status" value="2"/>
</dbReference>
<dbReference type="GO" id="GO:0016301">
    <property type="term" value="F:kinase activity"/>
    <property type="evidence" value="ECO:0007669"/>
    <property type="project" value="InterPro"/>
</dbReference>
<gene>
    <name evidence="2" type="ORF">A3C93_02030</name>
</gene>
<feature type="domain" description="Pyruvate phosphate dikinase AMP/ATP-binding" evidence="1">
    <location>
        <begin position="61"/>
        <end position="199"/>
    </location>
</feature>
<dbReference type="InterPro" id="IPR013815">
    <property type="entry name" value="ATP_grasp_subdomain_1"/>
</dbReference>
<dbReference type="PANTHER" id="PTHR43615">
    <property type="entry name" value="PHOSPHOENOLPYRUVATE SYNTHASE-RELATED"/>
    <property type="match status" value="1"/>
</dbReference>
<dbReference type="GO" id="GO:0005524">
    <property type="term" value="F:ATP binding"/>
    <property type="evidence" value="ECO:0007669"/>
    <property type="project" value="InterPro"/>
</dbReference>
<protein>
    <recommendedName>
        <fullName evidence="1">Pyruvate phosphate dikinase AMP/ATP-binding domain-containing protein</fullName>
    </recommendedName>
</protein>